<dbReference type="InterPro" id="IPR001611">
    <property type="entry name" value="Leu-rich_rpt"/>
</dbReference>
<organism evidence="6">
    <name type="scientific">Brassica napus</name>
    <name type="common">Rape</name>
    <dbReference type="NCBI Taxonomy" id="3708"/>
    <lineage>
        <taxon>Eukaryota</taxon>
        <taxon>Viridiplantae</taxon>
        <taxon>Streptophyta</taxon>
        <taxon>Embryophyta</taxon>
        <taxon>Tracheophyta</taxon>
        <taxon>Spermatophyta</taxon>
        <taxon>Magnoliopsida</taxon>
        <taxon>eudicotyledons</taxon>
        <taxon>Gunneridae</taxon>
        <taxon>Pentapetalae</taxon>
        <taxon>rosids</taxon>
        <taxon>malvids</taxon>
        <taxon>Brassicales</taxon>
        <taxon>Brassicaceae</taxon>
        <taxon>Brassiceae</taxon>
        <taxon>Brassica</taxon>
    </lineage>
</organism>
<keyword evidence="2" id="KW-0812">Transmembrane</keyword>
<keyword evidence="5" id="KW-0325">Glycoprotein</keyword>
<gene>
    <name evidence="6" type="ORF">DARMORV10_C07P18670.1</name>
</gene>
<proteinExistence type="predicted"/>
<dbReference type="InterPro" id="IPR050647">
    <property type="entry name" value="Plant_LRR-RLKs"/>
</dbReference>
<dbReference type="EMBL" id="HG994371">
    <property type="protein sequence ID" value="CAF1974424.1"/>
    <property type="molecule type" value="Genomic_DNA"/>
</dbReference>
<evidence type="ECO:0000313" key="6">
    <source>
        <dbReference type="EMBL" id="CAF1974424.1"/>
    </source>
</evidence>
<keyword evidence="4" id="KW-1133">Transmembrane helix</keyword>
<dbReference type="InterPro" id="IPR032675">
    <property type="entry name" value="LRR_dom_sf"/>
</dbReference>
<dbReference type="Gene3D" id="3.80.10.10">
    <property type="entry name" value="Ribonuclease Inhibitor"/>
    <property type="match status" value="1"/>
</dbReference>
<accession>A0A816M2X2</accession>
<name>A0A816M2X2_BRANA</name>
<evidence type="ECO:0000256" key="3">
    <source>
        <dbReference type="ARBA" id="ARBA00022737"/>
    </source>
</evidence>
<sequence length="184" mass="21317">MLKEHVSNLVTQNSRIVFLRRKALVDVLKVLSDTNPDFFQQYLRKIQDQKKQRIRRETWRQLEEIVGLKGHTSASKIKGTLPQNLVFPNLAAFDLSSNNFQGPFPRWTTYATELHLYQNNFSGSLPPDIHVMMPRLKNIKLFHNSFTGEIPSSLCELTGLETLNLRNNRFSGSFPKCWRPSSEL</sequence>
<evidence type="ECO:0000256" key="2">
    <source>
        <dbReference type="ARBA" id="ARBA00022692"/>
    </source>
</evidence>
<dbReference type="SUPFAM" id="SSF52058">
    <property type="entry name" value="L domain-like"/>
    <property type="match status" value="1"/>
</dbReference>
<keyword evidence="1" id="KW-0433">Leucine-rich repeat</keyword>
<evidence type="ECO:0000256" key="4">
    <source>
        <dbReference type="ARBA" id="ARBA00022989"/>
    </source>
</evidence>
<reference evidence="6" key="1">
    <citation type="submission" date="2021-01" db="EMBL/GenBank/DDBJ databases">
        <authorList>
            <consortium name="Genoscope - CEA"/>
            <person name="William W."/>
        </authorList>
    </citation>
    <scope>NUCLEOTIDE SEQUENCE</scope>
</reference>
<dbReference type="SMR" id="A0A816M2X2"/>
<keyword evidence="3" id="KW-0677">Repeat</keyword>
<evidence type="ECO:0000256" key="5">
    <source>
        <dbReference type="ARBA" id="ARBA00023180"/>
    </source>
</evidence>
<dbReference type="Proteomes" id="UP001295469">
    <property type="component" value="Chromosome C07"/>
</dbReference>
<dbReference type="AlphaFoldDB" id="A0A816M2X2"/>
<protein>
    <submittedName>
        <fullName evidence="6">(rape) hypothetical protein</fullName>
    </submittedName>
</protein>
<dbReference type="Pfam" id="PF00560">
    <property type="entry name" value="LRR_1"/>
    <property type="match status" value="3"/>
</dbReference>
<keyword evidence="4" id="KW-0472">Membrane</keyword>
<dbReference type="PANTHER" id="PTHR48056">
    <property type="entry name" value="LRR RECEPTOR-LIKE SERINE/THREONINE-PROTEIN KINASE-RELATED"/>
    <property type="match status" value="1"/>
</dbReference>
<evidence type="ECO:0000256" key="1">
    <source>
        <dbReference type="ARBA" id="ARBA00022614"/>
    </source>
</evidence>